<evidence type="ECO:0000313" key="1">
    <source>
        <dbReference type="EMBL" id="ATW58082.1"/>
    </source>
</evidence>
<name>A0A2H4P7C2_9CAUD</name>
<protein>
    <submittedName>
        <fullName evidence="1">Uncharacterized protein</fullName>
    </submittedName>
</protein>
<gene>
    <name evidence="1" type="ORF">CNR34_00149</name>
</gene>
<accession>A0A2H4P7C2</accession>
<evidence type="ECO:0000313" key="2">
    <source>
        <dbReference type="Proteomes" id="UP000241592"/>
    </source>
</evidence>
<sequence length="119" mass="13684">MNVGDIWGATNRPKQQQVVELEPMSVKECALLIHHKLVSMQDQFNTDEVELDHVRLRETTGMTIGSWKAIVNLDIEYFENRPLNQKRLKLVASAILELTNQDWLNLVISNQRMKGVDAL</sequence>
<keyword evidence="2" id="KW-1185">Reference proteome</keyword>
<reference evidence="1 2" key="1">
    <citation type="submission" date="2017-09" db="EMBL/GenBank/DDBJ databases">
        <authorList>
            <person name="Ehlers B."/>
            <person name="Leendertz F.H."/>
        </authorList>
    </citation>
    <scope>NUCLEOTIDE SEQUENCE [LARGE SCALE GENOMIC DNA]</scope>
</reference>
<organism evidence="1 2">
    <name type="scientific">Pseudomonas phage nickie</name>
    <dbReference type="NCBI Taxonomy" id="2048977"/>
    <lineage>
        <taxon>Viruses</taxon>
        <taxon>Duplodnaviria</taxon>
        <taxon>Heunggongvirae</taxon>
        <taxon>Uroviricota</taxon>
        <taxon>Caudoviricetes</taxon>
        <taxon>Nickievirus</taxon>
        <taxon>Nickievirus nickie</taxon>
    </lineage>
</organism>
<dbReference type="Proteomes" id="UP000241592">
    <property type="component" value="Segment"/>
</dbReference>
<dbReference type="EMBL" id="MG018927">
    <property type="protein sequence ID" value="ATW58082.1"/>
    <property type="molecule type" value="Genomic_DNA"/>
</dbReference>
<proteinExistence type="predicted"/>